<dbReference type="SUPFAM" id="SSF54631">
    <property type="entry name" value="CBS-domain pair"/>
    <property type="match status" value="1"/>
</dbReference>
<proteinExistence type="predicted"/>
<dbReference type="InterPro" id="IPR000644">
    <property type="entry name" value="CBS_dom"/>
</dbReference>
<dbReference type="STRING" id="1293036.GCA_001315825_01077"/>
<reference evidence="4 5" key="1">
    <citation type="submission" date="2018-05" db="EMBL/GenBank/DDBJ databases">
        <title>Complete Genome Sequences of Extremely Thermoacidophilic, Metal-Mobilizing Type-Strain Members of the Archaeal Family Sulfolobaceae: Acidianus brierleyi DSM-1651T, Acidianus sulfidivorans DSM-18786T, Metallosphaera hakonensis DSM-7519T, and Metallosphaera prunae DSM-10039T.</title>
        <authorList>
            <person name="Counts J.A."/>
            <person name="Kelly R.M."/>
        </authorList>
    </citation>
    <scope>NUCLEOTIDE SEQUENCE [LARGE SCALE GENOMIC DNA]</scope>
    <source>
        <strain evidence="4 5">HO1-1</strain>
    </source>
</reference>
<evidence type="ECO:0000256" key="2">
    <source>
        <dbReference type="PROSITE-ProRule" id="PRU00703"/>
    </source>
</evidence>
<dbReference type="GeneID" id="36834756"/>
<evidence type="ECO:0000256" key="1">
    <source>
        <dbReference type="ARBA" id="ARBA00023122"/>
    </source>
</evidence>
<dbReference type="KEGG" id="mhk:DFR87_05400"/>
<evidence type="ECO:0000313" key="4">
    <source>
        <dbReference type="EMBL" id="AWR99229.1"/>
    </source>
</evidence>
<name>A0A2U9IT51_9CREN</name>
<dbReference type="PANTHER" id="PTHR43080:SF2">
    <property type="entry name" value="CBS DOMAIN-CONTAINING PROTEIN"/>
    <property type="match status" value="1"/>
</dbReference>
<dbReference type="Proteomes" id="UP000247586">
    <property type="component" value="Chromosome"/>
</dbReference>
<keyword evidence="5" id="KW-1185">Reference proteome</keyword>
<dbReference type="SMART" id="SM00116">
    <property type="entry name" value="CBS"/>
    <property type="match status" value="2"/>
</dbReference>
<accession>A0A2U9IT51</accession>
<dbReference type="EMBL" id="CP029287">
    <property type="protein sequence ID" value="AWR99229.1"/>
    <property type="molecule type" value="Genomic_DNA"/>
</dbReference>
<evidence type="ECO:0000313" key="5">
    <source>
        <dbReference type="Proteomes" id="UP000247586"/>
    </source>
</evidence>
<dbReference type="CDD" id="cd09836">
    <property type="entry name" value="CBS_pair_arch"/>
    <property type="match status" value="1"/>
</dbReference>
<dbReference type="AlphaFoldDB" id="A0A2U9IT51"/>
<dbReference type="RefSeq" id="WP_054836432.1">
    <property type="nucleotide sequence ID" value="NZ_BBBA01000004.1"/>
</dbReference>
<dbReference type="OrthoDB" id="43333at2157"/>
<gene>
    <name evidence="4" type="ORF">DFR87_05400</name>
</gene>
<reference evidence="5" key="3">
    <citation type="submission" date="2020-03" db="EMBL/GenBank/DDBJ databases">
        <title>Sequencing and Assembly of Multiple Reported Metal-Biooxidizing Members of the Extremely Thermoacidophilic Archaeal Family Sulfolobaceae.</title>
        <authorList>
            <person name="Counts J.A."/>
            <person name="Kelly R.M."/>
        </authorList>
    </citation>
    <scope>NUCLEOTIDE SEQUENCE [LARGE SCALE GENOMIC DNA]</scope>
    <source>
        <strain evidence="5">HO1-1</strain>
    </source>
</reference>
<keyword evidence="1 2" id="KW-0129">CBS domain</keyword>
<feature type="domain" description="CBS" evidence="3">
    <location>
        <begin position="73"/>
        <end position="131"/>
    </location>
</feature>
<dbReference type="InterPro" id="IPR051257">
    <property type="entry name" value="Diverse_CBS-Domain"/>
</dbReference>
<dbReference type="InterPro" id="IPR046342">
    <property type="entry name" value="CBS_dom_sf"/>
</dbReference>
<dbReference type="Gene3D" id="3.10.580.10">
    <property type="entry name" value="CBS-domain"/>
    <property type="match status" value="1"/>
</dbReference>
<dbReference type="Pfam" id="PF00571">
    <property type="entry name" value="CBS"/>
    <property type="match status" value="2"/>
</dbReference>
<feature type="domain" description="CBS" evidence="3">
    <location>
        <begin position="9"/>
        <end position="64"/>
    </location>
</feature>
<reference evidence="5" key="2">
    <citation type="submission" date="2020-03" db="EMBL/GenBank/DDBJ databases">
        <title>Complete Genome Sequences of Extremely Thermoacidophilic, Metal-Mobilizing Type-Strain Members of the Archaeal Family Sulfolobaceae: Acidianus brierleyi DSM-1651T, Acidianus sulfidivorans DSM-18786T, Metallosphaera hakonensis DSM-7519T, and Metallosphaera prunae DSM-10039T.</title>
        <authorList>
            <person name="Counts J.A."/>
            <person name="Kelly R.M."/>
        </authorList>
    </citation>
    <scope>NUCLEOTIDE SEQUENCE [LARGE SCALE GENOMIC DNA]</scope>
    <source>
        <strain evidence="5">HO1-1</strain>
    </source>
</reference>
<organism evidence="4 5">
    <name type="scientific">Metallosphaera hakonensis JCM 8857 = DSM 7519</name>
    <dbReference type="NCBI Taxonomy" id="1293036"/>
    <lineage>
        <taxon>Archaea</taxon>
        <taxon>Thermoproteota</taxon>
        <taxon>Thermoprotei</taxon>
        <taxon>Sulfolobales</taxon>
        <taxon>Sulfolobaceae</taxon>
        <taxon>Metallosphaera</taxon>
    </lineage>
</organism>
<protein>
    <submittedName>
        <fullName evidence="4">CBS domain-containing protein</fullName>
    </submittedName>
</protein>
<sequence length="141" mass="15556">MASIVKHLISKNLVSVERGTPVIKAIELMASHNMGSVIITEGGKLAGIITERDIIRGIAKGISVHQPVEEFGTMKDLVTVREDDTVYTAVKKMAERNLRHLIVVDRDGKLKGVISVRDIIRETHVLKAISEIEKDEYVGSD</sequence>
<dbReference type="PROSITE" id="PS51371">
    <property type="entry name" value="CBS"/>
    <property type="match status" value="2"/>
</dbReference>
<evidence type="ECO:0000259" key="3">
    <source>
        <dbReference type="PROSITE" id="PS51371"/>
    </source>
</evidence>
<dbReference type="PANTHER" id="PTHR43080">
    <property type="entry name" value="CBS DOMAIN-CONTAINING PROTEIN CBSX3, MITOCHONDRIAL"/>
    <property type="match status" value="1"/>
</dbReference>